<dbReference type="PANTHER" id="PTHR47382:SF3">
    <property type="entry name" value="ADENINE NUCLEOTIDE ALPHA HYDROLASES-LIKE SUPERFAMILY PROTEIN"/>
    <property type="match status" value="1"/>
</dbReference>
<dbReference type="KEGG" id="qsa:O6P43_012056"/>
<reference evidence="2" key="1">
    <citation type="journal article" date="2023" name="Science">
        <title>Elucidation of the pathway for biosynthesis of saponin adjuvants from the soapbark tree.</title>
        <authorList>
            <person name="Reed J."/>
            <person name="Orme A."/>
            <person name="El-Demerdash A."/>
            <person name="Owen C."/>
            <person name="Martin L.B.B."/>
            <person name="Misra R.C."/>
            <person name="Kikuchi S."/>
            <person name="Rejzek M."/>
            <person name="Martin A.C."/>
            <person name="Harkess A."/>
            <person name="Leebens-Mack J."/>
            <person name="Louveau T."/>
            <person name="Stephenson M.J."/>
            <person name="Osbourn A."/>
        </authorList>
    </citation>
    <scope>NUCLEOTIDE SEQUENCE</scope>
    <source>
        <strain evidence="2">S10</strain>
    </source>
</reference>
<dbReference type="EMBL" id="JARAOO010000005">
    <property type="protein sequence ID" value="KAJ7967853.1"/>
    <property type="molecule type" value="Genomic_DNA"/>
</dbReference>
<evidence type="ECO:0000256" key="1">
    <source>
        <dbReference type="SAM" id="MobiDB-lite"/>
    </source>
</evidence>
<keyword evidence="3" id="KW-1185">Reference proteome</keyword>
<sequence length="274" mass="30719">MSLATLTETSQSLQLFTSTNGYGSGVSEIEEEISSNQVSETNVNRVMETISEEYEDNLMSFDVDHRGEDCVYVAVGKSESSMEALSWTLKHVVTSSTMVYLIHIFPEIKHIPSPLITIFFFLGCPSLAFGWRATWPKKEAREEISFRNSLTHALLLRLRWIPSLLRVTLVAKALLDLIPILQMRKLVVGTAKSNLRRLKSRKGNGIADQLLQNAPESCEVKIVSEGKEVNEHMIGSPSPSTSCDDTSSKYPKTEDQQNDSFSCMCFKPKFMKPT</sequence>
<protein>
    <submittedName>
        <fullName evidence="2">U-box domain-containing protein 35</fullName>
    </submittedName>
</protein>
<feature type="compositionally biased region" description="Low complexity" evidence="1">
    <location>
        <begin position="236"/>
        <end position="245"/>
    </location>
</feature>
<dbReference type="AlphaFoldDB" id="A0AAD7M0T1"/>
<comment type="caution">
    <text evidence="2">The sequence shown here is derived from an EMBL/GenBank/DDBJ whole genome shotgun (WGS) entry which is preliminary data.</text>
</comment>
<dbReference type="PANTHER" id="PTHR47382">
    <property type="entry name" value="U-BOX DOMAIN-CONTAINING PROTEIN 52-LIKE"/>
    <property type="match status" value="1"/>
</dbReference>
<evidence type="ECO:0000313" key="2">
    <source>
        <dbReference type="EMBL" id="KAJ7967853.1"/>
    </source>
</evidence>
<gene>
    <name evidence="2" type="ORF">O6P43_012056</name>
</gene>
<organism evidence="2 3">
    <name type="scientific">Quillaja saponaria</name>
    <name type="common">Soap bark tree</name>
    <dbReference type="NCBI Taxonomy" id="32244"/>
    <lineage>
        <taxon>Eukaryota</taxon>
        <taxon>Viridiplantae</taxon>
        <taxon>Streptophyta</taxon>
        <taxon>Embryophyta</taxon>
        <taxon>Tracheophyta</taxon>
        <taxon>Spermatophyta</taxon>
        <taxon>Magnoliopsida</taxon>
        <taxon>eudicotyledons</taxon>
        <taxon>Gunneridae</taxon>
        <taxon>Pentapetalae</taxon>
        <taxon>rosids</taxon>
        <taxon>fabids</taxon>
        <taxon>Fabales</taxon>
        <taxon>Quillajaceae</taxon>
        <taxon>Quillaja</taxon>
    </lineage>
</organism>
<name>A0AAD7M0T1_QUISA</name>
<feature type="region of interest" description="Disordered" evidence="1">
    <location>
        <begin position="229"/>
        <end position="258"/>
    </location>
</feature>
<dbReference type="Proteomes" id="UP001163823">
    <property type="component" value="Chromosome 5"/>
</dbReference>
<accession>A0AAD7M0T1</accession>
<proteinExistence type="predicted"/>
<evidence type="ECO:0000313" key="3">
    <source>
        <dbReference type="Proteomes" id="UP001163823"/>
    </source>
</evidence>